<dbReference type="Proteomes" id="UP000605392">
    <property type="component" value="Unassembled WGS sequence"/>
</dbReference>
<reference evidence="1 2" key="1">
    <citation type="journal article" date="2019" name="Int. J. Syst. Evol. Microbiol.">
        <title>The Global Catalogue of Microorganisms (GCM) 10K type strain sequencing project: providing services to taxonomists for standard genome sequencing and annotation.</title>
        <authorList>
            <consortium name="The Broad Institute Genomics Platform"/>
            <consortium name="The Broad Institute Genome Sequencing Center for Infectious Disease"/>
            <person name="Wu L."/>
            <person name="Ma J."/>
        </authorList>
    </citation>
    <scope>NUCLEOTIDE SEQUENCE [LARGE SCALE GENOMIC DNA]</scope>
    <source>
        <strain evidence="1 2">CGMCC 1.12720</strain>
    </source>
</reference>
<evidence type="ECO:0000313" key="2">
    <source>
        <dbReference type="Proteomes" id="UP000605392"/>
    </source>
</evidence>
<dbReference type="EMBL" id="BMFN01000005">
    <property type="protein sequence ID" value="GGF80063.1"/>
    <property type="molecule type" value="Genomic_DNA"/>
</dbReference>
<proteinExistence type="predicted"/>
<protein>
    <submittedName>
        <fullName evidence="1">Uncharacterized protein</fullName>
    </submittedName>
</protein>
<comment type="caution">
    <text evidence="1">The sequence shown here is derived from an EMBL/GenBank/DDBJ whole genome shotgun (WGS) entry which is preliminary data.</text>
</comment>
<sequence>MVGGGRPFVSTFRVVSSFPFPLASLPVLFRRGQQASLPRTRSAMQLLLYSTCMTLYLHQQGAARAIEAQWSGAASGAMLRQAVLEALTLARQYRITGWIADDRLLLGPLPAEHLAWVAQHVLPQLVSGGVQRFAALAALDPGNTQLLGQAQARAQQQLPFELRTFRDVAAARAWACGLG</sequence>
<gene>
    <name evidence="1" type="ORF">GCM10011375_38900</name>
</gene>
<accession>A0ACB5PX09</accession>
<keyword evidence="2" id="KW-1185">Reference proteome</keyword>
<organism evidence="1 2">
    <name type="scientific">Hymenobacter qilianensis</name>
    <dbReference type="NCBI Taxonomy" id="1385715"/>
    <lineage>
        <taxon>Bacteria</taxon>
        <taxon>Pseudomonadati</taxon>
        <taxon>Bacteroidota</taxon>
        <taxon>Cytophagia</taxon>
        <taxon>Cytophagales</taxon>
        <taxon>Hymenobacteraceae</taxon>
        <taxon>Hymenobacter</taxon>
    </lineage>
</organism>
<name>A0ACB5PX09_9BACT</name>
<evidence type="ECO:0000313" key="1">
    <source>
        <dbReference type="EMBL" id="GGF80063.1"/>
    </source>
</evidence>